<sequence length="299" mass="32464">MFSLVGGSIHKTKIAYGCVLLLGSASVAGVAVGDSNGKWFSLLSQKISGAFGGGAGGSSSSSVGQQNGLVTAWGWVRETGKDVFNWTIKPTAVAFSQIHKTYNSWWTGLKTFFVSLSERQMYTMLFEKFHTKIKNTLSFFLAGGNDRKTFIDLFKTDKIQSTLKAGKFLLKTEKVKGLEVEQNVFNFLLFKWLEEPKKVTGKFQRLSDYVDRISGKTWGNARGGGGGGGGSGSSSSSGNGIYKLTTNIVKEYLGVEEGVREKAWLFFLYLRVKSTIEGAKAGKSTWSTLVSLFNSGGGH</sequence>
<accession>I6ZFC9</accession>
<organism evidence="1 2">
    <name type="scientific">Mycoplasma wenyonii (strain Massachusetts)</name>
    <name type="common">Eperythrozoon wenyonii</name>
    <dbReference type="NCBI Taxonomy" id="1197325"/>
    <lineage>
        <taxon>Bacteria</taxon>
        <taxon>Bacillati</taxon>
        <taxon>Mycoplasmatota</taxon>
        <taxon>Mollicutes</taxon>
        <taxon>Mycoplasmataceae</taxon>
        <taxon>Mycoplasma</taxon>
    </lineage>
</organism>
<dbReference type="STRING" id="1197325.WEN_02610"/>
<dbReference type="AlphaFoldDB" id="I6ZFC9"/>
<dbReference type="PATRIC" id="fig|1197325.3.peg.562"/>
<dbReference type="KEGG" id="mwe:WEN_02610"/>
<evidence type="ECO:0000313" key="1">
    <source>
        <dbReference type="EMBL" id="AFN65307.1"/>
    </source>
</evidence>
<dbReference type="HOGENOM" id="CLU_930084_0_0_14"/>
<proteinExistence type="predicted"/>
<reference evidence="1 2" key="1">
    <citation type="journal article" date="2012" name="J. Bacteriol.">
        <title>Complete genome sequence of Mycoplasma wenyonii strain Massachusetts.</title>
        <authorList>
            <person name="Dos Santos A.P."/>
            <person name="Guimaraes A.M."/>
            <person name="do Nascimento N.C."/>
            <person name="Sanmiguel P.J."/>
            <person name="Messick J.B."/>
        </authorList>
    </citation>
    <scope>NUCLEOTIDE SEQUENCE [LARGE SCALE GENOMIC DNA]</scope>
    <source>
        <strain evidence="1 2">Massachusetts</strain>
    </source>
</reference>
<name>I6ZFC9_MYCWM</name>
<gene>
    <name evidence="1" type="ordered locus">WEN_02610</name>
</gene>
<dbReference type="OrthoDB" id="402333at2"/>
<dbReference type="RefSeq" id="WP_014850016.1">
    <property type="nucleotide sequence ID" value="NC_018149.1"/>
</dbReference>
<keyword evidence="2" id="KW-1185">Reference proteome</keyword>
<evidence type="ECO:0000313" key="2">
    <source>
        <dbReference type="Proteomes" id="UP000009005"/>
    </source>
</evidence>
<dbReference type="Proteomes" id="UP000009005">
    <property type="component" value="Chromosome"/>
</dbReference>
<protein>
    <submittedName>
        <fullName evidence="1">Uncharacterized protein</fullName>
    </submittedName>
</protein>
<dbReference type="EMBL" id="CP003703">
    <property type="protein sequence ID" value="AFN65307.1"/>
    <property type="molecule type" value="Genomic_DNA"/>
</dbReference>